<dbReference type="InterPro" id="IPR038765">
    <property type="entry name" value="Papain-like_cys_pep_sf"/>
</dbReference>
<proteinExistence type="predicted"/>
<accession>A0A9X0WJY0</accession>
<dbReference type="Pfam" id="PF05257">
    <property type="entry name" value="CHAP"/>
    <property type="match status" value="1"/>
</dbReference>
<evidence type="ECO:0000313" key="2">
    <source>
        <dbReference type="EMBL" id="MBK1645865.1"/>
    </source>
</evidence>
<dbReference type="EMBL" id="NRSD01000016">
    <property type="protein sequence ID" value="MBK1645865.1"/>
    <property type="molecule type" value="Genomic_DNA"/>
</dbReference>
<protein>
    <submittedName>
        <fullName evidence="2">Amidase</fullName>
    </submittedName>
</protein>
<keyword evidence="3" id="KW-1185">Reference proteome</keyword>
<comment type="caution">
    <text evidence="2">The sequence shown here is derived from an EMBL/GenBank/DDBJ whole genome shotgun (WGS) entry which is preliminary data.</text>
</comment>
<dbReference type="SUPFAM" id="SSF54001">
    <property type="entry name" value="Cysteine proteinases"/>
    <property type="match status" value="1"/>
</dbReference>
<evidence type="ECO:0000259" key="1">
    <source>
        <dbReference type="PROSITE" id="PS50911"/>
    </source>
</evidence>
<dbReference type="PROSITE" id="PS50911">
    <property type="entry name" value="CHAP"/>
    <property type="match status" value="1"/>
</dbReference>
<dbReference type="Proteomes" id="UP001138802">
    <property type="component" value="Unassembled WGS sequence"/>
</dbReference>
<dbReference type="Gene3D" id="3.90.1720.10">
    <property type="entry name" value="endopeptidase domain like (from Nostoc punctiforme)"/>
    <property type="match status" value="1"/>
</dbReference>
<organism evidence="2 3">
    <name type="scientific">Thiocapsa imhoffii</name>
    <dbReference type="NCBI Taxonomy" id="382777"/>
    <lineage>
        <taxon>Bacteria</taxon>
        <taxon>Pseudomonadati</taxon>
        <taxon>Pseudomonadota</taxon>
        <taxon>Gammaproteobacteria</taxon>
        <taxon>Chromatiales</taxon>
        <taxon>Chromatiaceae</taxon>
        <taxon>Thiocapsa</taxon>
    </lineage>
</organism>
<feature type="domain" description="Peptidase C51" evidence="1">
    <location>
        <begin position="105"/>
        <end position="254"/>
    </location>
</feature>
<dbReference type="AlphaFoldDB" id="A0A9X0WJY0"/>
<dbReference type="InterPro" id="IPR007921">
    <property type="entry name" value="CHAP_dom"/>
</dbReference>
<dbReference type="InterPro" id="IPR051705">
    <property type="entry name" value="Gsp_Synthetase/Amidase"/>
</dbReference>
<dbReference type="GO" id="GO:0016874">
    <property type="term" value="F:ligase activity"/>
    <property type="evidence" value="ECO:0007669"/>
    <property type="project" value="TreeGrafter"/>
</dbReference>
<reference evidence="2 3" key="1">
    <citation type="journal article" date="2020" name="Microorganisms">
        <title>Osmotic Adaptation and Compatible Solute Biosynthesis of Phototrophic Bacteria as Revealed from Genome Analyses.</title>
        <authorList>
            <person name="Imhoff J.F."/>
            <person name="Rahn T."/>
            <person name="Kunzel S."/>
            <person name="Keller A."/>
            <person name="Neulinger S.C."/>
        </authorList>
    </citation>
    <scope>NUCLEOTIDE SEQUENCE [LARGE SCALE GENOMIC DNA]</scope>
    <source>
        <strain evidence="2 3">DSM 21303</strain>
    </source>
</reference>
<dbReference type="RefSeq" id="WP_200388670.1">
    <property type="nucleotide sequence ID" value="NZ_NRSD01000016.1"/>
</dbReference>
<sequence length="276" mass="29759">MTHRHSDRRATWLLVLLLLILVGCTPAGTPTSAPELPHTDGTGLPPPAAPIDPLDWPALIAASRNACNGPCETPFGTVLGVADGAEARSNCVSTCVRPARNLLDLDTGEVSVAAETLGEHAVYVGITYQCVGYARLWWLKNRSLTFGDVDIAHDILYLTEATNPRTGETVPLGRSVNGTAQRPPERGDLVVYLAERDDPEWRAGHVAVVVAVDQARGVVALAEENYDNRPWQQPDAFAREIQLFAVNGRYTLLDVAPGQHTSPDGGRIGGWVYPLE</sequence>
<dbReference type="PANTHER" id="PTHR30094">
    <property type="entry name" value="BIFUNCTIONAL GLUTATHIONYLSPERMIDINE SYNTHETASE/AMIDASE-RELATED"/>
    <property type="match status" value="1"/>
</dbReference>
<name>A0A9X0WJY0_9GAMM</name>
<dbReference type="PANTHER" id="PTHR30094:SF0">
    <property type="entry name" value="BIFUNCTIONAL GLUTATHIONYLSPERMIDINE SYNTHETASE_AMIDASE-RELATED"/>
    <property type="match status" value="1"/>
</dbReference>
<gene>
    <name evidence="2" type="ORF">CKO25_14630</name>
</gene>
<evidence type="ECO:0000313" key="3">
    <source>
        <dbReference type="Proteomes" id="UP001138802"/>
    </source>
</evidence>
<dbReference type="PROSITE" id="PS51257">
    <property type="entry name" value="PROKAR_LIPOPROTEIN"/>
    <property type="match status" value="1"/>
</dbReference>